<evidence type="ECO:0000259" key="5">
    <source>
        <dbReference type="PROSITE" id="PS50931"/>
    </source>
</evidence>
<dbReference type="Gene3D" id="3.40.190.290">
    <property type="match status" value="1"/>
</dbReference>
<evidence type="ECO:0000313" key="7">
    <source>
        <dbReference type="Proteomes" id="UP001314903"/>
    </source>
</evidence>
<name>A0ABS4KK98_9FIRM</name>
<dbReference type="Proteomes" id="UP001314903">
    <property type="component" value="Unassembled WGS sequence"/>
</dbReference>
<dbReference type="GO" id="GO:0003677">
    <property type="term" value="F:DNA binding"/>
    <property type="evidence" value="ECO:0007669"/>
    <property type="project" value="UniProtKB-KW"/>
</dbReference>
<dbReference type="PANTHER" id="PTHR30126">
    <property type="entry name" value="HTH-TYPE TRANSCRIPTIONAL REGULATOR"/>
    <property type="match status" value="1"/>
</dbReference>
<comment type="similarity">
    <text evidence="1">Belongs to the LysR transcriptional regulatory family.</text>
</comment>
<reference evidence="6 7" key="1">
    <citation type="submission" date="2021-03" db="EMBL/GenBank/DDBJ databases">
        <title>Genomic Encyclopedia of Type Strains, Phase IV (KMG-IV): sequencing the most valuable type-strain genomes for metagenomic binning, comparative biology and taxonomic classification.</title>
        <authorList>
            <person name="Goeker M."/>
        </authorList>
    </citation>
    <scope>NUCLEOTIDE SEQUENCE [LARGE SCALE GENOMIC DNA]</scope>
    <source>
        <strain evidence="6 7">DSM 27512</strain>
    </source>
</reference>
<accession>A0ABS4KK98</accession>
<dbReference type="RefSeq" id="WP_209661263.1">
    <property type="nucleotide sequence ID" value="NZ_JAGGLI010000023.1"/>
</dbReference>
<feature type="domain" description="HTH lysR-type" evidence="5">
    <location>
        <begin position="1"/>
        <end position="58"/>
    </location>
</feature>
<dbReference type="InterPro" id="IPR036388">
    <property type="entry name" value="WH-like_DNA-bd_sf"/>
</dbReference>
<dbReference type="SUPFAM" id="SSF46785">
    <property type="entry name" value="Winged helix' DNA-binding domain"/>
    <property type="match status" value="1"/>
</dbReference>
<gene>
    <name evidence="6" type="ORF">J2Z35_002011</name>
</gene>
<dbReference type="Pfam" id="PF03466">
    <property type="entry name" value="LysR_substrate"/>
    <property type="match status" value="1"/>
</dbReference>
<dbReference type="InterPro" id="IPR005119">
    <property type="entry name" value="LysR_subst-bd"/>
</dbReference>
<comment type="caution">
    <text evidence="6">The sequence shown here is derived from an EMBL/GenBank/DDBJ whole genome shotgun (WGS) entry which is preliminary data.</text>
</comment>
<proteinExistence type="inferred from homology"/>
<dbReference type="EMBL" id="JAGGLI010000023">
    <property type="protein sequence ID" value="MBP2028210.1"/>
    <property type="molecule type" value="Genomic_DNA"/>
</dbReference>
<evidence type="ECO:0000256" key="4">
    <source>
        <dbReference type="ARBA" id="ARBA00023163"/>
    </source>
</evidence>
<evidence type="ECO:0000256" key="1">
    <source>
        <dbReference type="ARBA" id="ARBA00009437"/>
    </source>
</evidence>
<keyword evidence="2" id="KW-0805">Transcription regulation</keyword>
<keyword evidence="4" id="KW-0804">Transcription</keyword>
<dbReference type="PRINTS" id="PR00039">
    <property type="entry name" value="HTHLYSR"/>
</dbReference>
<sequence length="299" mass="34194">MDFRQLESFIAIAKNKSFSKAAKELYLTQPTISNHIQTLEKEIGTSLLNRANRDITLTKAGEIFYDYANKIINLKKNAQYNMGEFVGKIEGTIEISASTIPEQYIVPKIIREFNKTYPEVNYKINHGDSLQIIENIKNSKIDYGFTGTYLKDSDLNYVPIIEDKLVLITPKAYISSSSSSLMIEQVMQVPLILREEGSGTLNLFNKELKKNKIKSDSFNVIAFAENTQTIKAMVEEGLGCSIISSKAIEKEKKLDLFDIYEIEDLNLIRNFYFVYSKDRILAPLEKSFIDFIENLFPNK</sequence>
<dbReference type="InterPro" id="IPR047788">
    <property type="entry name" value="LysR-like_Sec_metab"/>
</dbReference>
<evidence type="ECO:0000256" key="3">
    <source>
        <dbReference type="ARBA" id="ARBA00023125"/>
    </source>
</evidence>
<dbReference type="Gene3D" id="1.10.10.10">
    <property type="entry name" value="Winged helix-like DNA-binding domain superfamily/Winged helix DNA-binding domain"/>
    <property type="match status" value="1"/>
</dbReference>
<dbReference type="InterPro" id="IPR000847">
    <property type="entry name" value="LysR_HTH_N"/>
</dbReference>
<evidence type="ECO:0000256" key="2">
    <source>
        <dbReference type="ARBA" id="ARBA00023015"/>
    </source>
</evidence>
<dbReference type="PROSITE" id="PS50931">
    <property type="entry name" value="HTH_LYSR"/>
    <property type="match status" value="1"/>
</dbReference>
<organism evidence="6 7">
    <name type="scientific">Acetoanaerobium pronyense</name>
    <dbReference type="NCBI Taxonomy" id="1482736"/>
    <lineage>
        <taxon>Bacteria</taxon>
        <taxon>Bacillati</taxon>
        <taxon>Bacillota</taxon>
        <taxon>Clostridia</taxon>
        <taxon>Peptostreptococcales</taxon>
        <taxon>Filifactoraceae</taxon>
        <taxon>Acetoanaerobium</taxon>
    </lineage>
</organism>
<protein>
    <submittedName>
        <fullName evidence="6">DNA-binding transcriptional LysR family regulator</fullName>
    </submittedName>
</protein>
<dbReference type="PANTHER" id="PTHR30126:SF64">
    <property type="entry name" value="HTH-TYPE TRANSCRIPTIONAL REGULATOR CITR"/>
    <property type="match status" value="1"/>
</dbReference>
<dbReference type="Pfam" id="PF00126">
    <property type="entry name" value="HTH_1"/>
    <property type="match status" value="1"/>
</dbReference>
<keyword evidence="3 6" id="KW-0238">DNA-binding</keyword>
<dbReference type="NCBIfam" id="NF040786">
    <property type="entry name" value="LysR_Sec_metab"/>
    <property type="match status" value="1"/>
</dbReference>
<dbReference type="SUPFAM" id="SSF53850">
    <property type="entry name" value="Periplasmic binding protein-like II"/>
    <property type="match status" value="1"/>
</dbReference>
<keyword evidence="7" id="KW-1185">Reference proteome</keyword>
<evidence type="ECO:0000313" key="6">
    <source>
        <dbReference type="EMBL" id="MBP2028210.1"/>
    </source>
</evidence>
<dbReference type="InterPro" id="IPR036390">
    <property type="entry name" value="WH_DNA-bd_sf"/>
</dbReference>